<gene>
    <name evidence="7" type="ORF">YH65_09800</name>
</gene>
<sequence>MKLNRILGLAAATSFVATLAIAGTSNMDFAKMYEKECQGCHGPIHQGGVGSDLRPKALKKKNAENLAATILHGRENTAMPAWSAKFSKDDAAGMVNWLMDWKNTVELKLDLEKVQQTWIKLADVDALAKKYPVDKNGNLKYKGGDVKNVKDITFATERDASLVDFIDSTTGKVLSRHKAGFAVHVTVTNKAEPRYAYSISRSGRLTMFDIGAPGQPAVASVQVGQESRGLAVSPDGKYVIAGNYNPGGAVLCDAHTLKPLKAYDTSRVIDPDGQIGPSRVAGIADTPYGPYFAVALKDAGHTYIIDYSKPDFPIVGDIPNIGKILHDCFLNENKGEDFGRYFQIASQGSDLMGIVDFKTKALAAKVHTGKKSKPHPGQGSSWFNKKLGKQLNATNSMNFGSVVIWESPGWNIVKKVKTAGGGLFVGTGEDTPWIWSDCVLGKPDKYNEVHLINKETLETDRIIKVGKAKGQLIDAKSGKVLQEWDATQYEKIPVNEVASKMSNEKLMPPVAEGKHGAKVKDPVQPRLLHAEPANHGKWTMISEWTTGRIGIYESETGKFIKYIENLTTPTFTYSVEHRQHVPGA</sequence>
<dbReference type="RefSeq" id="WP_046551706.1">
    <property type="nucleotide sequence ID" value="NZ_CP011308.1"/>
</dbReference>
<accession>A0A7U4M2I8</accession>
<feature type="signal peptide" evidence="5">
    <location>
        <begin position="1"/>
        <end position="22"/>
    </location>
</feature>
<dbReference type="GO" id="GO:0009055">
    <property type="term" value="F:electron transfer activity"/>
    <property type="evidence" value="ECO:0007669"/>
    <property type="project" value="InterPro"/>
</dbReference>
<dbReference type="Gene3D" id="2.140.10.20">
    <property type="entry name" value="C-terminal (heme d1) domain of cytochrome cd1-nitrite reductase"/>
    <property type="match status" value="1"/>
</dbReference>
<dbReference type="GO" id="GO:0020037">
    <property type="term" value="F:heme binding"/>
    <property type="evidence" value="ECO:0007669"/>
    <property type="project" value="InterPro"/>
</dbReference>
<dbReference type="Proteomes" id="UP000034444">
    <property type="component" value="Chromosome"/>
</dbReference>
<feature type="domain" description="Cytochrome c" evidence="6">
    <location>
        <begin position="20"/>
        <end position="102"/>
    </location>
</feature>
<keyword evidence="1 4" id="KW-0349">Heme</keyword>
<evidence type="ECO:0000256" key="5">
    <source>
        <dbReference type="SAM" id="SignalP"/>
    </source>
</evidence>
<keyword evidence="3 4" id="KW-0408">Iron</keyword>
<dbReference type="InterPro" id="IPR003143">
    <property type="entry name" value="Cyt_cd1_C_sf"/>
</dbReference>
<evidence type="ECO:0000313" key="8">
    <source>
        <dbReference type="Proteomes" id="UP000034444"/>
    </source>
</evidence>
<dbReference type="InterPro" id="IPR011048">
    <property type="entry name" value="Haem_d1_sf"/>
</dbReference>
<keyword evidence="8" id="KW-1185">Reference proteome</keyword>
<dbReference type="Pfam" id="PF13442">
    <property type="entry name" value="Cytochrome_CBB3"/>
    <property type="match status" value="1"/>
</dbReference>
<evidence type="ECO:0000256" key="3">
    <source>
        <dbReference type="ARBA" id="ARBA00023004"/>
    </source>
</evidence>
<keyword evidence="5" id="KW-0732">Signal</keyword>
<protein>
    <submittedName>
        <fullName evidence="7">Nitrite reductase</fullName>
    </submittedName>
</protein>
<dbReference type="AlphaFoldDB" id="A0A7U4M2I8"/>
<evidence type="ECO:0000259" key="6">
    <source>
        <dbReference type="PROSITE" id="PS51007"/>
    </source>
</evidence>
<dbReference type="SUPFAM" id="SSF46626">
    <property type="entry name" value="Cytochrome c"/>
    <property type="match status" value="1"/>
</dbReference>
<reference evidence="7 8" key="1">
    <citation type="submission" date="2015-04" db="EMBL/GenBank/DDBJ databases">
        <title>Complete genome sequence of Sulfurovum lithotrophicum ATCC BAA-797T.</title>
        <authorList>
            <person name="Ahn J."/>
            <person name="Park G."/>
            <person name="Jeon W."/>
            <person name="Jang Y."/>
            <person name="Jang M."/>
            <person name="Lee H."/>
            <person name="Lee H."/>
        </authorList>
    </citation>
    <scope>NUCLEOTIDE SEQUENCE [LARGE SCALE GENOMIC DNA]</scope>
    <source>
        <strain evidence="8">ATCC BAA-797 / 42BKT</strain>
    </source>
</reference>
<evidence type="ECO:0000313" key="7">
    <source>
        <dbReference type="EMBL" id="AKF25640.1"/>
    </source>
</evidence>
<proteinExistence type="predicted"/>
<name>A0A7U4M2I8_9BACT</name>
<organism evidence="7 8">
    <name type="scientific">Sulfurovum lithotrophicum</name>
    <dbReference type="NCBI Taxonomy" id="206403"/>
    <lineage>
        <taxon>Bacteria</taxon>
        <taxon>Pseudomonadati</taxon>
        <taxon>Campylobacterota</taxon>
        <taxon>Epsilonproteobacteria</taxon>
        <taxon>Campylobacterales</taxon>
        <taxon>Sulfurovaceae</taxon>
        <taxon>Sulfurovum</taxon>
    </lineage>
</organism>
<dbReference type="SUPFAM" id="SSF51004">
    <property type="entry name" value="C-terminal (heme d1) domain of cytochrome cd1-nitrite reductase"/>
    <property type="match status" value="1"/>
</dbReference>
<feature type="chain" id="PRO_5031362145" evidence="5">
    <location>
        <begin position="23"/>
        <end position="584"/>
    </location>
</feature>
<dbReference type="PANTHER" id="PTHR47197:SF3">
    <property type="entry name" value="DIHYDRO-HEME D1 DEHYDROGENASE"/>
    <property type="match status" value="1"/>
</dbReference>
<evidence type="ECO:0000256" key="4">
    <source>
        <dbReference type="PROSITE-ProRule" id="PRU00433"/>
    </source>
</evidence>
<evidence type="ECO:0000256" key="2">
    <source>
        <dbReference type="ARBA" id="ARBA00022723"/>
    </source>
</evidence>
<dbReference type="InterPro" id="IPR036909">
    <property type="entry name" value="Cyt_c-like_dom_sf"/>
</dbReference>
<keyword evidence="2 4" id="KW-0479">Metal-binding</keyword>
<dbReference type="PANTHER" id="PTHR47197">
    <property type="entry name" value="PROTEIN NIRF"/>
    <property type="match status" value="1"/>
</dbReference>
<dbReference type="InterPro" id="IPR009056">
    <property type="entry name" value="Cyt_c-like_dom"/>
</dbReference>
<dbReference type="EMBL" id="CP011308">
    <property type="protein sequence ID" value="AKF25640.1"/>
    <property type="molecule type" value="Genomic_DNA"/>
</dbReference>
<reference evidence="8" key="2">
    <citation type="journal article" date="2017" name="Stand. Genomic Sci.">
        <title>Complete genome sequence of the sulfur-oxidizing chemolithoautotrophic Sulfurovum lithotrophicum 42BKTT.</title>
        <authorList>
            <person name="Jeon W."/>
            <person name="Priscilla L."/>
            <person name="Park G."/>
            <person name="Lee H."/>
            <person name="Lee N."/>
            <person name="Lee D."/>
            <person name="Kwon H."/>
            <person name="Ahn I."/>
            <person name="Lee C."/>
            <person name="Lee H."/>
            <person name="Ahn J."/>
        </authorList>
    </citation>
    <scope>NUCLEOTIDE SEQUENCE [LARGE SCALE GENOMIC DNA]</scope>
    <source>
        <strain evidence="8">ATCC BAA-797 / 42BKT</strain>
    </source>
</reference>
<evidence type="ECO:0000256" key="1">
    <source>
        <dbReference type="ARBA" id="ARBA00022617"/>
    </source>
</evidence>
<dbReference type="Gene3D" id="1.10.760.10">
    <property type="entry name" value="Cytochrome c-like domain"/>
    <property type="match status" value="1"/>
</dbReference>
<dbReference type="Pfam" id="PF02239">
    <property type="entry name" value="Cytochrom_D1"/>
    <property type="match status" value="1"/>
</dbReference>
<dbReference type="OrthoDB" id="9811281at2"/>
<dbReference type="PROSITE" id="PS51007">
    <property type="entry name" value="CYTC"/>
    <property type="match status" value="1"/>
</dbReference>
<dbReference type="KEGG" id="slh:YH65_09800"/>
<dbReference type="GO" id="GO:0046872">
    <property type="term" value="F:metal ion binding"/>
    <property type="evidence" value="ECO:0007669"/>
    <property type="project" value="UniProtKB-KW"/>
</dbReference>
<dbReference type="InterPro" id="IPR051200">
    <property type="entry name" value="Host-pathogen_enzymatic-act"/>
</dbReference>